<dbReference type="EMBL" id="BART01022290">
    <property type="protein sequence ID" value="GAG94564.1"/>
    <property type="molecule type" value="Genomic_DNA"/>
</dbReference>
<feature type="non-terminal residue" evidence="1">
    <location>
        <position position="1"/>
    </location>
</feature>
<gene>
    <name evidence="1" type="ORF">S01H4_40845</name>
</gene>
<sequence length="53" mass="6555">PDIEFNLFNGFLELSERLYIKYRTYKYNFCHICGYPTYNNKICSYCNLYEEFT</sequence>
<proteinExistence type="predicted"/>
<name>X1BF64_9ZZZZ</name>
<evidence type="ECO:0000313" key="1">
    <source>
        <dbReference type="EMBL" id="GAG94564.1"/>
    </source>
</evidence>
<organism evidence="1">
    <name type="scientific">marine sediment metagenome</name>
    <dbReference type="NCBI Taxonomy" id="412755"/>
    <lineage>
        <taxon>unclassified sequences</taxon>
        <taxon>metagenomes</taxon>
        <taxon>ecological metagenomes</taxon>
    </lineage>
</organism>
<protein>
    <submittedName>
        <fullName evidence="1">Uncharacterized protein</fullName>
    </submittedName>
</protein>
<dbReference type="AlphaFoldDB" id="X1BF64"/>
<accession>X1BF64</accession>
<comment type="caution">
    <text evidence="1">The sequence shown here is derived from an EMBL/GenBank/DDBJ whole genome shotgun (WGS) entry which is preliminary data.</text>
</comment>
<reference evidence="1" key="1">
    <citation type="journal article" date="2014" name="Front. Microbiol.">
        <title>High frequency of phylogenetically diverse reductive dehalogenase-homologous genes in deep subseafloor sedimentary metagenomes.</title>
        <authorList>
            <person name="Kawai M."/>
            <person name="Futagami T."/>
            <person name="Toyoda A."/>
            <person name="Takaki Y."/>
            <person name="Nishi S."/>
            <person name="Hori S."/>
            <person name="Arai W."/>
            <person name="Tsubouchi T."/>
            <person name="Morono Y."/>
            <person name="Uchiyama I."/>
            <person name="Ito T."/>
            <person name="Fujiyama A."/>
            <person name="Inagaki F."/>
            <person name="Takami H."/>
        </authorList>
    </citation>
    <scope>NUCLEOTIDE SEQUENCE</scope>
    <source>
        <strain evidence="1">Expedition CK06-06</strain>
    </source>
</reference>